<dbReference type="SUPFAM" id="SSF56672">
    <property type="entry name" value="DNA/RNA polymerases"/>
    <property type="match status" value="1"/>
</dbReference>
<name>A0ABI7ZTH5_FELCA</name>
<reference evidence="3" key="3">
    <citation type="submission" date="2025-09" db="UniProtKB">
        <authorList>
            <consortium name="Ensembl"/>
        </authorList>
    </citation>
    <scope>IDENTIFICATION</scope>
    <source>
        <strain evidence="3">breed Abyssinian</strain>
    </source>
</reference>
<evidence type="ECO:0000313" key="3">
    <source>
        <dbReference type="Ensembl" id="ENSFCTP00005050456.1"/>
    </source>
</evidence>
<sequence length="1355" mass="157779">MTLNPYLSIITLNVNGLNVPTKRHRVSEWIKKQDPSICCLQETHFRPEDTFRLRVRGWRTIYHATGSQKKAGVAILISDKLDFKLKAVTRDEEGHYIIVTGSIHQEELTIINVYAPNTGAPKYIRQLLINISNLIDKNVVIAGDFNTPLTEMDRSSRHTVNKETRALNETLDRMDLTDIFRTLHPKATEYTFFSSAHGTFSKIDHILGHKTALHKFTRIEIIPCILSDHNAMKLEINHRKKSGKPPKAWRLKNTLLTNEWVNQAIREEIKKYMETNKNENTTIQTLWDAAKAVLRGKYIAIQAYLKKQEKSQIQNLTAHLKELEAEQQRQPKPSRRREIIKIRAEINNIESKKTVEQINETKSWFFEKINKIDKPLARLLKKKREMTQIDKIMNENGIITTNPSEIQTIIREYYEQLYANKLDNLEEMDKFLNTHTLPKLNQEEIESLNRPITSEDIESVIKNLPTNKSPGPDGFPGEFYQTFKAEIIPILLKLFQEIEREGKLPDSFYEASITLIPKPDRDPVKKENYRPISLMNMDAKILNKILANRIQRHIKRIIHHDQVGFIPGMQGRFNIRKSINVICHINKKKEKNHMILSIDAEKAFDKIQHPFLIKALEKVGIEGTYLKIIKAIYEKPTANIILNGEKLRAFSLRSGTRQGCPLSPLLFNIVLEVLASAIRQQKEIKGIKIGKDEVKLSLFADDMILYMENQIDSTKSLLELIHEFSKVAGYKINVQKSVAFLYTNNEATERQIKKLIPFTIAPRSIKYLGINLTKDVKDLYAENYRKLMKEIEEDLKKWKDIPCSWIGKINIVKMSILPKAIYTFNAIPIKIAPAFFSKLEQAILKFIWNHKRPRIAKGILKKKTKAGGITIPDFSLYYKAVIIKTAWYWHKNRHIDQWNRIETPELDPQTYGQLIFDKAGKNIQWKKDSLFNKWCWKNWTATCRRLKLDHFLTPLTKINSKWIKDLNVRQETIKTLEEKAGKDLSDLSRSNLLLDTSPKARELKAKVNYWDLMKIKSFCTAKETTNKTKRQPTEWEKIFANDISDKGLVSKIYKELTKLHTRKTNNPVKKWAENMNRHFSKEDIRMAKRHMKRCSASLLIREIQIKTTLRYHLTPVRVAKMNKSGDYRCWRGCGETGTLLHCWWECKLVQPLWKAVWRFLRKLKIDLPYDPAIALLGIYPRDTGVLMHRATCTPMFIAALSTIAKLWKEPKCPSTDEWIKKLWFIYTMEYYVAMRKNEIWPFVATWMELESVMLSEISHTDGVPGWRSRLSVRLQPGHDLTVREFEPRVRLWADGSEPGACFRFCASLSLCPSPIHALSLSVPKINKNVEKKIKKKKISHTEKDRYHMVSLLCGP</sequence>
<evidence type="ECO:0000259" key="2">
    <source>
        <dbReference type="PROSITE" id="PS50878"/>
    </source>
</evidence>
<dbReference type="Proteomes" id="UP000823872">
    <property type="component" value="Chromosome A1"/>
</dbReference>
<dbReference type="GeneTree" id="ENSGT01150000286964"/>
<dbReference type="InterPro" id="IPR043502">
    <property type="entry name" value="DNA/RNA_pol_sf"/>
</dbReference>
<dbReference type="InterPro" id="IPR000477">
    <property type="entry name" value="RT_dom"/>
</dbReference>
<protein>
    <recommendedName>
        <fullName evidence="1">RNA-directed DNA polymerase</fullName>
        <ecNumber evidence="1">2.7.7.49</ecNumber>
    </recommendedName>
</protein>
<organism evidence="3 4">
    <name type="scientific">Felis catus</name>
    <name type="common">Cat</name>
    <name type="synonym">Felis silvestris catus</name>
    <dbReference type="NCBI Taxonomy" id="9685"/>
    <lineage>
        <taxon>Eukaryota</taxon>
        <taxon>Metazoa</taxon>
        <taxon>Chordata</taxon>
        <taxon>Craniata</taxon>
        <taxon>Vertebrata</taxon>
        <taxon>Euteleostomi</taxon>
        <taxon>Mammalia</taxon>
        <taxon>Eutheria</taxon>
        <taxon>Laurasiatheria</taxon>
        <taxon>Carnivora</taxon>
        <taxon>Feliformia</taxon>
        <taxon>Felidae</taxon>
        <taxon>Felinae</taxon>
        <taxon>Felis</taxon>
    </lineage>
</organism>
<evidence type="ECO:0000256" key="1">
    <source>
        <dbReference type="ARBA" id="ARBA00012493"/>
    </source>
</evidence>
<dbReference type="PANTHER" id="PTHR19446">
    <property type="entry name" value="REVERSE TRANSCRIPTASES"/>
    <property type="match status" value="1"/>
</dbReference>
<reference evidence="3 4" key="1">
    <citation type="submission" date="2021-02" db="EMBL/GenBank/DDBJ databases">
        <title>Safari Cat Assemblies.</title>
        <authorList>
            <person name="Bredemeyer K.R."/>
            <person name="Murphy W.J."/>
        </authorList>
    </citation>
    <scope>NUCLEOTIDE SEQUENCE [LARGE SCALE GENOMIC DNA]</scope>
</reference>
<dbReference type="CDD" id="cd09076">
    <property type="entry name" value="L1-EN"/>
    <property type="match status" value="1"/>
</dbReference>
<dbReference type="InterPro" id="IPR005135">
    <property type="entry name" value="Endo/exonuclease/phosphatase"/>
</dbReference>
<dbReference type="InterPro" id="IPR036691">
    <property type="entry name" value="Endo/exonu/phosph_ase_sf"/>
</dbReference>
<dbReference type="Pfam" id="PF00078">
    <property type="entry name" value="RVT_1"/>
    <property type="match status" value="1"/>
</dbReference>
<dbReference type="Gene3D" id="3.60.10.10">
    <property type="entry name" value="Endonuclease/exonuclease/phosphatase"/>
    <property type="match status" value="1"/>
</dbReference>
<feature type="domain" description="Reverse transcriptase" evidence="2">
    <location>
        <begin position="497"/>
        <end position="772"/>
    </location>
</feature>
<dbReference type="PROSITE" id="PS50878">
    <property type="entry name" value="RT_POL"/>
    <property type="match status" value="1"/>
</dbReference>
<evidence type="ECO:0000313" key="4">
    <source>
        <dbReference type="Proteomes" id="UP000823872"/>
    </source>
</evidence>
<gene>
    <name evidence="3" type="primary">HDLBP</name>
</gene>
<dbReference type="SUPFAM" id="SSF56219">
    <property type="entry name" value="DNase I-like"/>
    <property type="match status" value="1"/>
</dbReference>
<reference evidence="3" key="2">
    <citation type="submission" date="2025-08" db="UniProtKB">
        <authorList>
            <consortium name="Ensembl"/>
        </authorList>
    </citation>
    <scope>IDENTIFICATION</scope>
    <source>
        <strain evidence="3">breed Abyssinian</strain>
    </source>
</reference>
<dbReference type="EC" id="2.7.7.49" evidence="1"/>
<keyword evidence="4" id="KW-1185">Reference proteome</keyword>
<dbReference type="CDD" id="cd01650">
    <property type="entry name" value="RT_nLTR_like"/>
    <property type="match status" value="1"/>
</dbReference>
<dbReference type="Pfam" id="PF03372">
    <property type="entry name" value="Exo_endo_phos"/>
    <property type="match status" value="1"/>
</dbReference>
<proteinExistence type="predicted"/>
<accession>A0ABI7ZTH5</accession>
<dbReference type="Ensembl" id="ENSFCTT00005071013.1">
    <property type="protein sequence ID" value="ENSFCTP00005050456.1"/>
    <property type="gene ID" value="ENSFCTG00005025020.1"/>
</dbReference>